<dbReference type="Proteomes" id="UP000238916">
    <property type="component" value="Unassembled WGS sequence"/>
</dbReference>
<dbReference type="GO" id="GO:0009097">
    <property type="term" value="P:isoleucine biosynthetic process"/>
    <property type="evidence" value="ECO:0007669"/>
    <property type="project" value="TreeGrafter"/>
</dbReference>
<dbReference type="GO" id="GO:0003984">
    <property type="term" value="F:acetolactate synthase activity"/>
    <property type="evidence" value="ECO:0007669"/>
    <property type="project" value="UniProtKB-EC"/>
</dbReference>
<comment type="similarity">
    <text evidence="1 3">Belongs to the TPP enzyme family.</text>
</comment>
<reference evidence="8" key="1">
    <citation type="submission" date="2018-02" db="EMBL/GenBank/DDBJ databases">
        <authorList>
            <person name="Hausmann B."/>
        </authorList>
    </citation>
    <scope>NUCLEOTIDE SEQUENCE [LARGE SCALE GENOMIC DNA]</scope>
    <source>
        <strain evidence="8">Peat soil MAG SbF1</strain>
    </source>
</reference>
<keyword evidence="7" id="KW-0808">Transferase</keyword>
<evidence type="ECO:0000256" key="3">
    <source>
        <dbReference type="RuleBase" id="RU362132"/>
    </source>
</evidence>
<proteinExistence type="inferred from homology"/>
<dbReference type="Pfam" id="PF02775">
    <property type="entry name" value="TPP_enzyme_C"/>
    <property type="match status" value="1"/>
</dbReference>
<dbReference type="SUPFAM" id="SSF52467">
    <property type="entry name" value="DHS-like NAD/FAD-binding domain"/>
    <property type="match status" value="1"/>
</dbReference>
<dbReference type="InterPro" id="IPR011766">
    <property type="entry name" value="TPP_enzyme_TPP-bd"/>
</dbReference>
<evidence type="ECO:0000313" key="7">
    <source>
        <dbReference type="EMBL" id="SPF55829.1"/>
    </source>
</evidence>
<dbReference type="InterPro" id="IPR012000">
    <property type="entry name" value="Thiamin_PyroP_enz_cen_dom"/>
</dbReference>
<evidence type="ECO:0000259" key="5">
    <source>
        <dbReference type="Pfam" id="PF02775"/>
    </source>
</evidence>
<dbReference type="GO" id="GO:0050660">
    <property type="term" value="F:flavin adenine dinucleotide binding"/>
    <property type="evidence" value="ECO:0007669"/>
    <property type="project" value="TreeGrafter"/>
</dbReference>
<evidence type="ECO:0000256" key="1">
    <source>
        <dbReference type="ARBA" id="ARBA00007812"/>
    </source>
</evidence>
<evidence type="ECO:0000256" key="2">
    <source>
        <dbReference type="ARBA" id="ARBA00023052"/>
    </source>
</evidence>
<feature type="domain" description="Thiamine pyrophosphate enzyme TPP-binding" evidence="5">
    <location>
        <begin position="416"/>
        <end position="565"/>
    </location>
</feature>
<feature type="domain" description="Thiamine pyrophosphate enzyme N-terminal TPP-binding" evidence="6">
    <location>
        <begin position="28"/>
        <end position="151"/>
    </location>
</feature>
<gene>
    <name evidence="7" type="ORF">SBF1_870012</name>
</gene>
<accession>A0A2U3LVF7</accession>
<name>A0A2U3LVF7_9FIRM</name>
<dbReference type="EMBL" id="OMOF01000856">
    <property type="protein sequence ID" value="SPF55829.1"/>
    <property type="molecule type" value="Genomic_DNA"/>
</dbReference>
<dbReference type="GO" id="GO:0000287">
    <property type="term" value="F:magnesium ion binding"/>
    <property type="evidence" value="ECO:0007669"/>
    <property type="project" value="InterPro"/>
</dbReference>
<dbReference type="Pfam" id="PF02776">
    <property type="entry name" value="TPP_enzyme_N"/>
    <property type="match status" value="1"/>
</dbReference>
<dbReference type="SUPFAM" id="SSF52518">
    <property type="entry name" value="Thiamin diphosphate-binding fold (THDP-binding)"/>
    <property type="match status" value="2"/>
</dbReference>
<sequence length="606" mass="67566">MEKSRKIERGHSINFSTLSAAKGMGLSMKLSDYIVSFLVQKKITDVFGYPGGMVIHLMDSFDKYKDFINAHVCYHEQGASFCACGYGQTANLPGVAYATSGPGATNLITGIANAFFDSIPCIFITGQVNTYESKGDLQVRQKGFQETDIVSIVNSITKYSVQITEAERIRYELEKAFFISMDGRPGPVLLDLPMNIQRAEIDPEKLPGYSHSPDPKHTYDYFDEMETILHELTQAKKPVIIAGAGIRSAGMTQKFEQWIQKVKIPVITTMIGIDCIPSDSLYCFGFLGTYGHRFANFALAKCDLIISIGSRLDCRQTGNDKTIFAESAKLIRIEIDEGEATNKIKVDERLLLCDIRKLLTAINSDDRFKFQNRYESWLDECRFLKLQLSDIDNELMNALIKQVSSYIPKNAVITTDVGQNQVWVAQSFQVKSGQKVLFSGGHGAMGYSLPAAIGAYYASKWPVFSFNGDGGLQMNIQELQFIVRDQLDIKILVVNNHSLGMIRHFQEMYLDSNFVQTTSGSGYTTPDFCKVAAAYGLKVYTITDLGDCETLVEIFGCAGPALIQVLCQDKTYVFPKLSMGKPIHDQDPLLDRELFNRLIIDEGALN</sequence>
<evidence type="ECO:0000259" key="6">
    <source>
        <dbReference type="Pfam" id="PF02776"/>
    </source>
</evidence>
<organism evidence="7 8">
    <name type="scientific">Candidatus Desulfosporosinus infrequens</name>
    <dbReference type="NCBI Taxonomy" id="2043169"/>
    <lineage>
        <taxon>Bacteria</taxon>
        <taxon>Bacillati</taxon>
        <taxon>Bacillota</taxon>
        <taxon>Clostridia</taxon>
        <taxon>Eubacteriales</taxon>
        <taxon>Desulfitobacteriaceae</taxon>
        <taxon>Desulfosporosinus</taxon>
    </lineage>
</organism>
<dbReference type="Gene3D" id="3.40.50.1220">
    <property type="entry name" value="TPP-binding domain"/>
    <property type="match status" value="1"/>
</dbReference>
<dbReference type="AlphaFoldDB" id="A0A2U3LVF7"/>
<dbReference type="PANTHER" id="PTHR18968">
    <property type="entry name" value="THIAMINE PYROPHOSPHATE ENZYMES"/>
    <property type="match status" value="1"/>
</dbReference>
<protein>
    <submittedName>
        <fullName evidence="7">Acetolactate synthase</fullName>
        <ecNumber evidence="7">2.2.1.6</ecNumber>
    </submittedName>
</protein>
<dbReference type="Pfam" id="PF00205">
    <property type="entry name" value="TPP_enzyme_M"/>
    <property type="match status" value="1"/>
</dbReference>
<dbReference type="GO" id="GO:0030976">
    <property type="term" value="F:thiamine pyrophosphate binding"/>
    <property type="evidence" value="ECO:0007669"/>
    <property type="project" value="InterPro"/>
</dbReference>
<feature type="domain" description="Thiamine pyrophosphate enzyme central" evidence="4">
    <location>
        <begin position="226"/>
        <end position="361"/>
    </location>
</feature>
<dbReference type="Gene3D" id="3.40.50.970">
    <property type="match status" value="2"/>
</dbReference>
<dbReference type="InterPro" id="IPR029035">
    <property type="entry name" value="DHS-like_NAD/FAD-binding_dom"/>
</dbReference>
<dbReference type="InterPro" id="IPR045229">
    <property type="entry name" value="TPP_enz"/>
</dbReference>
<evidence type="ECO:0000313" key="8">
    <source>
        <dbReference type="Proteomes" id="UP000238916"/>
    </source>
</evidence>
<dbReference type="CDD" id="cd07035">
    <property type="entry name" value="TPP_PYR_POX_like"/>
    <property type="match status" value="1"/>
</dbReference>
<dbReference type="InterPro" id="IPR012001">
    <property type="entry name" value="Thiamin_PyroP_enz_TPP-bd_dom"/>
</dbReference>
<dbReference type="PANTHER" id="PTHR18968:SF142">
    <property type="entry name" value="ACETOLACTATE SYNTHASE"/>
    <property type="match status" value="1"/>
</dbReference>
<dbReference type="EC" id="2.2.1.6" evidence="7"/>
<dbReference type="InterPro" id="IPR029061">
    <property type="entry name" value="THDP-binding"/>
</dbReference>
<dbReference type="GO" id="GO:0005948">
    <property type="term" value="C:acetolactate synthase complex"/>
    <property type="evidence" value="ECO:0007669"/>
    <property type="project" value="TreeGrafter"/>
</dbReference>
<dbReference type="GO" id="GO:0009099">
    <property type="term" value="P:L-valine biosynthetic process"/>
    <property type="evidence" value="ECO:0007669"/>
    <property type="project" value="TreeGrafter"/>
</dbReference>
<evidence type="ECO:0000259" key="4">
    <source>
        <dbReference type="Pfam" id="PF00205"/>
    </source>
</evidence>
<keyword evidence="2 3" id="KW-0786">Thiamine pyrophosphate</keyword>
<dbReference type="FunFam" id="3.40.50.970:FF:000007">
    <property type="entry name" value="Acetolactate synthase"/>
    <property type="match status" value="1"/>
</dbReference>